<evidence type="ECO:0000256" key="3">
    <source>
        <dbReference type="ARBA" id="ARBA00022670"/>
    </source>
</evidence>
<protein>
    <recommendedName>
        <fullName evidence="2">ubiquitinyl hydrolase 1</fullName>
        <ecNumber evidence="2">3.4.19.12</ecNumber>
    </recommendedName>
</protein>
<dbReference type="GO" id="GO:0006508">
    <property type="term" value="P:proteolysis"/>
    <property type="evidence" value="ECO:0007669"/>
    <property type="project" value="UniProtKB-KW"/>
</dbReference>
<dbReference type="PANTHER" id="PTHR13367">
    <property type="entry name" value="UBIQUITIN THIOESTERASE"/>
    <property type="match status" value="1"/>
</dbReference>
<reference evidence="9" key="2">
    <citation type="journal article" date="2023" name="IMA Fungus">
        <title>Comparative genomic study of the Penicillium genus elucidates a diverse pangenome and 15 lateral gene transfer events.</title>
        <authorList>
            <person name="Petersen C."/>
            <person name="Sorensen T."/>
            <person name="Nielsen M.R."/>
            <person name="Sondergaard T.E."/>
            <person name="Sorensen J.L."/>
            <person name="Fitzpatrick D.A."/>
            <person name="Frisvad J.C."/>
            <person name="Nielsen K.L."/>
        </authorList>
    </citation>
    <scope>NUCLEOTIDE SEQUENCE</scope>
    <source>
        <strain evidence="9">IBT 30069</strain>
    </source>
</reference>
<comment type="catalytic activity">
    <reaction evidence="1">
        <text>Thiol-dependent hydrolysis of ester, thioester, amide, peptide and isopeptide bonds formed by the C-terminal Gly of ubiquitin (a 76-residue protein attached to proteins as an intracellular targeting signal).</text>
        <dbReference type="EC" id="3.4.19.12"/>
    </reaction>
</comment>
<sequence length="1158" mass="130658">MNATINSTNTVCPKVTTWSILAILAAPQWNELPDKWRKAIVGFGTVISALRRCERLIANVDADNKEAFFKEAKHLGCDGWNPLQYPVWLLLEIENDITIRKHQAGVAFRIITSENASNIVLQLNMGEGKTSVIMPMVASVLADGLNLCRVIVLKPLLRQSMSLLTHRLGCLIGRCIYHLPFSRNTPIDTMRIGKYTAIFQECLNSRGLLIALPEHILSFRLVGLDSVERTPDSSLPLINLEKWLQKYCRDVLDESDEILDPKFQLVYTMGTQQGLDGDTHRWEVVQSLLQLVAKEAILLQQEDDKCIELGYQGYRYPILTFLKPSAIETLTQRLLKAISLNKLPGLPFAQWNSKLRGSIMDFIQEPEPSDADVSNVQGTFAGTTFRPKLLLLRGLFACGILKFTLTGKRWLVDYGLHVSRCVMAVPYRAKGVPSENAEFGHPDVAIILTCLSYYYEGLTFQQISDCFTLLAKDNDPASAFQTWIEDCAMDLPNGMRALSGINIEDQAFKSKVFPILRYQKDVLDFYLTNFVFAKGAKEFPRKLSTSAWDLPSRSSLRPTTGFSGTNDNRFLLPRNIQQKDLRHLHHTNALVLSHLLQQENRKCVIAEGPSGRQLETGQLLDLVLSQCKARVLIDVGAHIIESHNRSVAELWLSRAPVEDGILAAIFFNDEDEVIVVDRIGRLEPLASSSFKQRMESCLIFLDQHHSRGVDLKFAVGTRAAITLGPRLMKDKLVQACNRLRGLGTCHSVTFVITPEVKHSMTTLLGSPANGVFDSSDVLKWSMIQTCLVLDSLQPLWGHQGLEYYRRIELWDSLISQDRPCRDTVLRIQEPEARTLEQLYVPKTVTEHHMAYDTENSKVKELVELIKAMGEKASQESYLHEEQEREVACEVEREQQVHRPPSYSAQKCTLHEDVVHFVRYGTFRDGKPSTAFKRAFSTLQATSVRKTTFPHDLGARLFVTADYDKTVILPSGGTMDQFMKPVHWILSSVHTDDLIILSQFEASQVLASVKVSKNATLHVYAPRLTKTMQSFRNLDFFSVGAQCAKPIPHEQARDFELFAGSLYFSSFEEYKDFQFFLGLPTDCLEDIAESDISRDGYVSESARVAMGWPACPFSVNPLPFLRTLIYIRMKGQGCKQTHMGSIIETNLLTSEAFERSQNP</sequence>
<keyword evidence="5" id="KW-0378">Hydrolase</keyword>
<keyword evidence="6" id="KW-0788">Thiol protease</keyword>
<name>A0A9W9K0X7_9EURO</name>
<keyword evidence="4" id="KW-0833">Ubl conjugation pathway</keyword>
<evidence type="ECO:0000256" key="4">
    <source>
        <dbReference type="ARBA" id="ARBA00022786"/>
    </source>
</evidence>
<accession>A0A9W9K0X7</accession>
<dbReference type="InterPro" id="IPR022099">
    <property type="entry name" value="DUF3638"/>
</dbReference>
<evidence type="ECO:0000256" key="6">
    <source>
        <dbReference type="ARBA" id="ARBA00022807"/>
    </source>
</evidence>
<evidence type="ECO:0000256" key="2">
    <source>
        <dbReference type="ARBA" id="ARBA00012759"/>
    </source>
</evidence>
<comment type="caution">
    <text evidence="9">The sequence shown here is derived from an EMBL/GenBank/DDBJ whole genome shotgun (WGS) entry which is preliminary data.</text>
</comment>
<dbReference type="EMBL" id="JAPQKH010000007">
    <property type="protein sequence ID" value="KAJ5088725.1"/>
    <property type="molecule type" value="Genomic_DNA"/>
</dbReference>
<keyword evidence="3" id="KW-0645">Protease</keyword>
<feature type="domain" description="DUF3645" evidence="8">
    <location>
        <begin position="418"/>
        <end position="449"/>
    </location>
</feature>
<organism evidence="9 10">
    <name type="scientific">Penicillium angulare</name>
    <dbReference type="NCBI Taxonomy" id="116970"/>
    <lineage>
        <taxon>Eukaryota</taxon>
        <taxon>Fungi</taxon>
        <taxon>Dikarya</taxon>
        <taxon>Ascomycota</taxon>
        <taxon>Pezizomycotina</taxon>
        <taxon>Eurotiomycetes</taxon>
        <taxon>Eurotiomycetidae</taxon>
        <taxon>Eurotiales</taxon>
        <taxon>Aspergillaceae</taxon>
        <taxon>Penicillium</taxon>
    </lineage>
</organism>
<evidence type="ECO:0000259" key="8">
    <source>
        <dbReference type="Pfam" id="PF12359"/>
    </source>
</evidence>
<evidence type="ECO:0000256" key="1">
    <source>
        <dbReference type="ARBA" id="ARBA00000707"/>
    </source>
</evidence>
<feature type="domain" description="DUF3638" evidence="7">
    <location>
        <begin position="79"/>
        <end position="296"/>
    </location>
</feature>
<gene>
    <name evidence="9" type="ORF">N7456_012341</name>
</gene>
<dbReference type="OrthoDB" id="4272253at2759"/>
<dbReference type="InterPro" id="IPR051346">
    <property type="entry name" value="OTU_Deubiquitinase"/>
</dbReference>
<dbReference type="EC" id="3.4.19.12" evidence="2"/>
<dbReference type="GO" id="GO:0004843">
    <property type="term" value="F:cysteine-type deubiquitinase activity"/>
    <property type="evidence" value="ECO:0007669"/>
    <property type="project" value="UniProtKB-EC"/>
</dbReference>
<keyword evidence="10" id="KW-1185">Reference proteome</keyword>
<evidence type="ECO:0000259" key="7">
    <source>
        <dbReference type="Pfam" id="PF12340"/>
    </source>
</evidence>
<evidence type="ECO:0000313" key="9">
    <source>
        <dbReference type="EMBL" id="KAJ5088725.1"/>
    </source>
</evidence>
<dbReference type="Proteomes" id="UP001149165">
    <property type="component" value="Unassembled WGS sequence"/>
</dbReference>
<proteinExistence type="predicted"/>
<dbReference type="Pfam" id="PF12340">
    <property type="entry name" value="DUF3638"/>
    <property type="match status" value="1"/>
</dbReference>
<dbReference type="AlphaFoldDB" id="A0A9W9K0X7"/>
<dbReference type="Pfam" id="PF12359">
    <property type="entry name" value="DUF3645"/>
    <property type="match status" value="1"/>
</dbReference>
<evidence type="ECO:0000256" key="5">
    <source>
        <dbReference type="ARBA" id="ARBA00022801"/>
    </source>
</evidence>
<evidence type="ECO:0000313" key="10">
    <source>
        <dbReference type="Proteomes" id="UP001149165"/>
    </source>
</evidence>
<dbReference type="InterPro" id="IPR022105">
    <property type="entry name" value="DUF3645"/>
</dbReference>
<reference evidence="9" key="1">
    <citation type="submission" date="2022-11" db="EMBL/GenBank/DDBJ databases">
        <authorList>
            <person name="Petersen C."/>
        </authorList>
    </citation>
    <scope>NUCLEOTIDE SEQUENCE</scope>
    <source>
        <strain evidence="9">IBT 30069</strain>
    </source>
</reference>
<dbReference type="PANTHER" id="PTHR13367:SF33">
    <property type="entry name" value="P-LOOP CONTAINING NUCLEOSIDE TRIPHOSPHATE HYDROLASE PROTEIN"/>
    <property type="match status" value="1"/>
</dbReference>